<keyword evidence="2" id="KW-0645">Protease</keyword>
<dbReference type="Gene3D" id="3.40.630.10">
    <property type="entry name" value="Zn peptidases"/>
    <property type="match status" value="1"/>
</dbReference>
<keyword evidence="8" id="KW-1133">Transmembrane helix</keyword>
<comment type="caution">
    <text evidence="10">The sequence shown here is derived from an EMBL/GenBank/DDBJ whole genome shotgun (WGS) entry which is preliminary data.</text>
</comment>
<keyword evidence="8" id="KW-0472">Membrane</keyword>
<dbReference type="Pfam" id="PF01546">
    <property type="entry name" value="Peptidase_M20"/>
    <property type="match status" value="1"/>
</dbReference>
<evidence type="ECO:0000313" key="10">
    <source>
        <dbReference type="EMBL" id="ESK92738.1"/>
    </source>
</evidence>
<dbReference type="PROSITE" id="PS00759">
    <property type="entry name" value="ARGE_DAPE_CPG2_2"/>
    <property type="match status" value="1"/>
</dbReference>
<dbReference type="Proteomes" id="UP000017559">
    <property type="component" value="Unassembled WGS sequence"/>
</dbReference>
<feature type="binding site" evidence="7">
    <location>
        <position position="199"/>
    </location>
    <ligand>
        <name>Zn(2+)</name>
        <dbReference type="ChEBI" id="CHEBI:29105"/>
        <label>2</label>
    </ligand>
</feature>
<dbReference type="InterPro" id="IPR002933">
    <property type="entry name" value="Peptidase_M20"/>
</dbReference>
<keyword evidence="5 7" id="KW-0862">Zinc</keyword>
<dbReference type="STRING" id="1381753.V2X0V6"/>
<proteinExistence type="inferred from homology"/>
<dbReference type="InterPro" id="IPR011650">
    <property type="entry name" value="Peptidase_M20_dimer"/>
</dbReference>
<dbReference type="InterPro" id="IPR047177">
    <property type="entry name" value="Pept_M20A"/>
</dbReference>
<evidence type="ECO:0000259" key="9">
    <source>
        <dbReference type="Pfam" id="PF07687"/>
    </source>
</evidence>
<dbReference type="HOGENOM" id="CLU_021802_11_0_1"/>
<evidence type="ECO:0000256" key="7">
    <source>
        <dbReference type="PIRSR" id="PIRSR037217-2"/>
    </source>
</evidence>
<dbReference type="GO" id="GO:0051603">
    <property type="term" value="P:proteolysis involved in protein catabolic process"/>
    <property type="evidence" value="ECO:0007669"/>
    <property type="project" value="TreeGrafter"/>
</dbReference>
<feature type="transmembrane region" description="Helical" evidence="8">
    <location>
        <begin position="21"/>
        <end position="39"/>
    </location>
</feature>
<protein>
    <submittedName>
        <fullName evidence="10">Carboxypeptidase s</fullName>
    </submittedName>
</protein>
<dbReference type="KEGG" id="mrr:Moror_15911"/>
<feature type="binding site" evidence="7">
    <location>
        <position position="546"/>
    </location>
    <ligand>
        <name>Zn(2+)</name>
        <dbReference type="ChEBI" id="CHEBI:29105"/>
        <label>1</label>
    </ligand>
</feature>
<name>V2X0V6_MONRO</name>
<dbReference type="InterPro" id="IPR017141">
    <property type="entry name" value="Pept_M20_carboxypep"/>
</dbReference>
<dbReference type="InterPro" id="IPR036264">
    <property type="entry name" value="Bact_exopeptidase_dim_dom"/>
</dbReference>
<dbReference type="GO" id="GO:0046872">
    <property type="term" value="F:metal ion binding"/>
    <property type="evidence" value="ECO:0007669"/>
    <property type="project" value="UniProtKB-KW"/>
</dbReference>
<feature type="domain" description="Peptidase M20 dimerisation" evidence="9">
    <location>
        <begin position="280"/>
        <end position="430"/>
    </location>
</feature>
<keyword evidence="8" id="KW-0812">Transmembrane</keyword>
<organism evidence="10 11">
    <name type="scientific">Moniliophthora roreri (strain MCA 2997)</name>
    <name type="common">Cocoa frosty pod rot fungus</name>
    <name type="synonym">Crinipellis roreri</name>
    <dbReference type="NCBI Taxonomy" id="1381753"/>
    <lineage>
        <taxon>Eukaryota</taxon>
        <taxon>Fungi</taxon>
        <taxon>Dikarya</taxon>
        <taxon>Basidiomycota</taxon>
        <taxon>Agaricomycotina</taxon>
        <taxon>Agaricomycetes</taxon>
        <taxon>Agaricomycetidae</taxon>
        <taxon>Agaricales</taxon>
        <taxon>Marasmiineae</taxon>
        <taxon>Marasmiaceae</taxon>
        <taxon>Moniliophthora</taxon>
    </lineage>
</organism>
<evidence type="ECO:0000256" key="1">
    <source>
        <dbReference type="ARBA" id="ARBA00006247"/>
    </source>
</evidence>
<feature type="active site" evidence="6">
    <location>
        <position position="166"/>
    </location>
</feature>
<gene>
    <name evidence="10" type="ORF">Moror_15911</name>
</gene>
<accession>V2X0V6</accession>
<sequence>MLHEKAPSQPQKSTKLDASLRRFRLPLVFISLCCAWFWFGYQKYTVIFTGEPEAFCPQVDALVPKQNLFFWVVLGDTLDTDAFKTRAVEWLGGAVRVQTETFDDMGSIDEDSRWENRGAFHDYLLNAFPLVHSTLELTKVNTYGLLYTWKGYDATLKPTLLAAHQDVVPVNPDTIDEWAYPPYSGHFDGERIWGRGSSDDKSGLIGILSAIEILLDAGFQPARTIVLSFGFDEEGGGAQGAGELAKYLLDVYGEHSFAFVIDEGGGLMEQFGTAFATPGVAEKGSMNVNIEVATAGGHSSVPPRHTSIGILSSLLVHIEENPFDIHIERDTPMYDLFQCFAAHAKDIPSSLRKAIKKSATSDKALRQVEEQLFKDPVYKSLVGTTQAIDVIRGGVKSNALPEQAFAVLNHRIATTSSGKATQDRDSDLLKPLAHEFNLTFVAFGNQISGSGAPSKGRLTLSAPHTLEPAPITPTKGTESNPYQVLSGTIKATYNAHRSLSGDNVAIGPGMPTGNTDTRYYWDLTDHVFRYNHHNSGNGTNPLAGFHTVNESISADSFLEMIRFFGTLILNVDESINF</sequence>
<evidence type="ECO:0000256" key="3">
    <source>
        <dbReference type="ARBA" id="ARBA00022723"/>
    </source>
</evidence>
<dbReference type="Gene3D" id="3.30.70.360">
    <property type="match status" value="1"/>
</dbReference>
<keyword evidence="4" id="KW-0378">Hydrolase</keyword>
<dbReference type="PIRSF" id="PIRSF037217">
    <property type="entry name" value="Carboxypeptidase_S"/>
    <property type="match status" value="1"/>
</dbReference>
<dbReference type="Pfam" id="PF07687">
    <property type="entry name" value="M20_dimer"/>
    <property type="match status" value="1"/>
</dbReference>
<dbReference type="OrthoDB" id="3064516at2759"/>
<evidence type="ECO:0000256" key="8">
    <source>
        <dbReference type="SAM" id="Phobius"/>
    </source>
</evidence>
<dbReference type="FunFam" id="3.40.630.10:FF:000027">
    <property type="entry name" value="N-fatty-acyl-amino acid synthase/hydrolase PM20D1"/>
    <property type="match status" value="1"/>
</dbReference>
<feature type="active site" description="Proton acceptor" evidence="6">
    <location>
        <position position="233"/>
    </location>
</feature>
<keyword evidence="3 7" id="KW-0479">Metal-binding</keyword>
<dbReference type="SUPFAM" id="SSF55031">
    <property type="entry name" value="Bacterial exopeptidase dimerisation domain"/>
    <property type="match status" value="1"/>
</dbReference>
<dbReference type="AlphaFoldDB" id="V2X0V6"/>
<evidence type="ECO:0000256" key="4">
    <source>
        <dbReference type="ARBA" id="ARBA00022801"/>
    </source>
</evidence>
<evidence type="ECO:0000256" key="5">
    <source>
        <dbReference type="ARBA" id="ARBA00022833"/>
    </source>
</evidence>
<keyword evidence="11" id="KW-1185">Reference proteome</keyword>
<feature type="binding site" evidence="7">
    <location>
        <position position="262"/>
    </location>
    <ligand>
        <name>Zn(2+)</name>
        <dbReference type="ChEBI" id="CHEBI:29105"/>
        <label>2</label>
    </ligand>
</feature>
<dbReference type="EMBL" id="AWSO01000255">
    <property type="protein sequence ID" value="ESK92738.1"/>
    <property type="molecule type" value="Genomic_DNA"/>
</dbReference>
<dbReference type="PANTHER" id="PTHR45962:SF1">
    <property type="entry name" value="N-FATTY-ACYL-AMINO ACID SYNTHASE_HYDROLASE PM20D1"/>
    <property type="match status" value="1"/>
</dbReference>
<comment type="similarity">
    <text evidence="1">Belongs to the peptidase M20A family.</text>
</comment>
<reference evidence="10 11" key="1">
    <citation type="journal article" date="2014" name="BMC Genomics">
        <title>Genome and secretome analysis of the hemibiotrophic fungal pathogen, Moniliophthora roreri, which causes frosty pod rot disease of cacao: mechanisms of the biotrophic and necrotrophic phases.</title>
        <authorList>
            <person name="Meinhardt L.W."/>
            <person name="Costa G.G.L."/>
            <person name="Thomazella D.P.T."/>
            <person name="Teixeira P.J.P.L."/>
            <person name="Carazzolle M.F."/>
            <person name="Schuster S.C."/>
            <person name="Carlson J.E."/>
            <person name="Guiltinan M.J."/>
            <person name="Mieczkowski P."/>
            <person name="Farmer A."/>
            <person name="Ramaraj T."/>
            <person name="Crozier J."/>
            <person name="Davis R.E."/>
            <person name="Shao J."/>
            <person name="Melnick R.L."/>
            <person name="Pereira G.A.G."/>
            <person name="Bailey B.A."/>
        </authorList>
    </citation>
    <scope>NUCLEOTIDE SEQUENCE [LARGE SCALE GENOMIC DNA]</scope>
    <source>
        <strain evidence="10 11">MCA 2997</strain>
    </source>
</reference>
<dbReference type="Gene3D" id="1.10.150.900">
    <property type="match status" value="1"/>
</dbReference>
<evidence type="ECO:0000256" key="6">
    <source>
        <dbReference type="PIRSR" id="PIRSR037217-1"/>
    </source>
</evidence>
<evidence type="ECO:0000256" key="2">
    <source>
        <dbReference type="ARBA" id="ARBA00022670"/>
    </source>
</evidence>
<dbReference type="GO" id="GO:0004181">
    <property type="term" value="F:metallocarboxypeptidase activity"/>
    <property type="evidence" value="ECO:0007669"/>
    <property type="project" value="InterPro"/>
</dbReference>
<feature type="binding site" evidence="7">
    <location>
        <position position="164"/>
    </location>
    <ligand>
        <name>Zn(2+)</name>
        <dbReference type="ChEBI" id="CHEBI:29105"/>
        <label>2</label>
    </ligand>
</feature>
<keyword evidence="10" id="KW-0121">Carboxypeptidase</keyword>
<dbReference type="InterPro" id="IPR001261">
    <property type="entry name" value="ArgE/DapE_CS"/>
</dbReference>
<feature type="binding site" evidence="7">
    <location>
        <position position="234"/>
    </location>
    <ligand>
        <name>Zn(2+)</name>
        <dbReference type="ChEBI" id="CHEBI:29105"/>
        <label>1</label>
    </ligand>
</feature>
<dbReference type="PANTHER" id="PTHR45962">
    <property type="entry name" value="N-FATTY-ACYL-AMINO ACID SYNTHASE/HYDROLASE PM20D1"/>
    <property type="match status" value="1"/>
</dbReference>
<evidence type="ECO:0000313" key="11">
    <source>
        <dbReference type="Proteomes" id="UP000017559"/>
    </source>
</evidence>
<feature type="binding site" evidence="7">
    <location>
        <position position="199"/>
    </location>
    <ligand>
        <name>Zn(2+)</name>
        <dbReference type="ChEBI" id="CHEBI:29105"/>
        <label>1</label>
    </ligand>
</feature>
<dbReference type="GO" id="GO:0000328">
    <property type="term" value="C:fungal-type vacuole lumen"/>
    <property type="evidence" value="ECO:0007669"/>
    <property type="project" value="TreeGrafter"/>
</dbReference>
<dbReference type="CDD" id="cd05674">
    <property type="entry name" value="M20_yscS"/>
    <property type="match status" value="1"/>
</dbReference>
<dbReference type="SUPFAM" id="SSF53187">
    <property type="entry name" value="Zn-dependent exopeptidases"/>
    <property type="match status" value="1"/>
</dbReference>